<keyword evidence="3" id="KW-0813">Transport</keyword>
<feature type="compositionally biased region" description="Polar residues" evidence="8">
    <location>
        <begin position="17"/>
        <end position="27"/>
    </location>
</feature>
<keyword evidence="12" id="KW-1185">Reference proteome</keyword>
<feature type="transmembrane region" description="Helical" evidence="9">
    <location>
        <begin position="502"/>
        <end position="521"/>
    </location>
</feature>
<evidence type="ECO:0000256" key="3">
    <source>
        <dbReference type="ARBA" id="ARBA00022448"/>
    </source>
</evidence>
<dbReference type="GeneID" id="55969307"/>
<feature type="domain" description="Amino acid transporter transmembrane" evidence="10">
    <location>
        <begin position="280"/>
        <end position="679"/>
    </location>
</feature>
<comment type="similarity">
    <text evidence="2">Belongs to the amino acid/polyamine transporter 2 family.</text>
</comment>
<feature type="transmembrane region" description="Helical" evidence="9">
    <location>
        <begin position="312"/>
        <end position="333"/>
    </location>
</feature>
<feature type="region of interest" description="Disordered" evidence="8">
    <location>
        <begin position="1"/>
        <end position="53"/>
    </location>
</feature>
<evidence type="ECO:0000256" key="4">
    <source>
        <dbReference type="ARBA" id="ARBA00022692"/>
    </source>
</evidence>
<proteinExistence type="inferred from homology"/>
<feature type="transmembrane region" description="Helical" evidence="9">
    <location>
        <begin position="415"/>
        <end position="440"/>
    </location>
</feature>
<gene>
    <name evidence="11" type="ORF">GMORB2_3079</name>
</gene>
<feature type="transmembrane region" description="Helical" evidence="9">
    <location>
        <begin position="541"/>
        <end position="560"/>
    </location>
</feature>
<dbReference type="PANTHER" id="PTHR22950:SF692">
    <property type="entry name" value="TRANSMEMBRANE AMINO ACID TRANSPORTER FAMILY PROTEIN"/>
    <property type="match status" value="1"/>
</dbReference>
<dbReference type="Pfam" id="PF01490">
    <property type="entry name" value="Aa_trans"/>
    <property type="match status" value="1"/>
</dbReference>
<evidence type="ECO:0000256" key="5">
    <source>
        <dbReference type="ARBA" id="ARBA00022970"/>
    </source>
</evidence>
<keyword evidence="6 9" id="KW-1133">Transmembrane helix</keyword>
<evidence type="ECO:0000256" key="8">
    <source>
        <dbReference type="SAM" id="MobiDB-lite"/>
    </source>
</evidence>
<dbReference type="PANTHER" id="PTHR22950">
    <property type="entry name" value="AMINO ACID TRANSPORTER"/>
    <property type="match status" value="1"/>
</dbReference>
<dbReference type="GO" id="GO:0015179">
    <property type="term" value="F:L-amino acid transmembrane transporter activity"/>
    <property type="evidence" value="ECO:0007669"/>
    <property type="project" value="TreeGrafter"/>
</dbReference>
<keyword evidence="5" id="KW-0029">Amino-acid transport</keyword>
<comment type="subcellular location">
    <subcellularLocation>
        <location evidence="1">Membrane</location>
        <topology evidence="1">Multi-pass membrane protein</topology>
    </subcellularLocation>
</comment>
<evidence type="ECO:0000256" key="1">
    <source>
        <dbReference type="ARBA" id="ARBA00004141"/>
    </source>
</evidence>
<evidence type="ECO:0000256" key="6">
    <source>
        <dbReference type="ARBA" id="ARBA00022989"/>
    </source>
</evidence>
<reference evidence="11" key="1">
    <citation type="submission" date="2020-03" db="EMBL/GenBank/DDBJ databases">
        <title>Site-based positive gene gene selection in Geosmithia morbida across the United States reveals a broad range of putative effectors and factors for local host and environmental adapation.</title>
        <authorList>
            <person name="Onufrak A."/>
            <person name="Murdoch R.W."/>
            <person name="Gazis R."/>
            <person name="Huff M."/>
            <person name="Staton M."/>
            <person name="Klingeman W."/>
            <person name="Hadziabdic D."/>
        </authorList>
    </citation>
    <scope>NUCLEOTIDE SEQUENCE</scope>
    <source>
        <strain evidence="11">1262</strain>
    </source>
</reference>
<dbReference type="Proteomes" id="UP000749293">
    <property type="component" value="Unassembled WGS sequence"/>
</dbReference>
<feature type="transmembrane region" description="Helical" evidence="9">
    <location>
        <begin position="359"/>
        <end position="380"/>
    </location>
</feature>
<organism evidence="11 12">
    <name type="scientific">Geosmithia morbida</name>
    <dbReference type="NCBI Taxonomy" id="1094350"/>
    <lineage>
        <taxon>Eukaryota</taxon>
        <taxon>Fungi</taxon>
        <taxon>Dikarya</taxon>
        <taxon>Ascomycota</taxon>
        <taxon>Pezizomycotina</taxon>
        <taxon>Sordariomycetes</taxon>
        <taxon>Hypocreomycetidae</taxon>
        <taxon>Hypocreales</taxon>
        <taxon>Bionectriaceae</taxon>
        <taxon>Geosmithia</taxon>
    </lineage>
</organism>
<keyword evidence="4 9" id="KW-0812">Transmembrane</keyword>
<dbReference type="AlphaFoldDB" id="A0A9P4YNM5"/>
<feature type="transmembrane region" description="Helical" evidence="9">
    <location>
        <begin position="386"/>
        <end position="408"/>
    </location>
</feature>
<sequence length="689" mass="74471">MARNPTSWDEYEGRFSPSGSVNSTILSEEQALADDGDDAASGTYRRPRRRSSTANRLAAMADIGGVNSIRSFARSWQRAAGFAEVIPRRPSFVWGDHAIDGDDGSHQDGSQDIRYGKSHVGQGSVPPASGLLRQHFEASPPEGRYSSLAGRSAVAESSTSVGARSGNPGREDFRDRERKALDAEIADSTLLGTSSGSSRLSIFANPPHLATSSIIGSYDSYRGSHYGTMDRGSIRARRPSVVRPGTWDDNDDDAALGEHEPILVREVKKGDKTVLTVEGQSTLPQSVFNSINAIIGVGILSLPLAFKMSGWIIGLVLLTLIGNVTAYTGKLLARCMDYDPSLITYSDLAYVSFGTHARVIVSALFSLELLAANTALIILFADTVDLLLSGVASVNFWKCVCALMMLLLNLMPLRFLSYTSVIGIFSTFCIVSIVVIDGFAKEHTPGSLREPATTYLLPSNWLALPLAYGLLASPWGAHSVFPSIYRDMRHPAKWGKAIKSTFSFTYLIDTCLAIVGIIMFGDGITGAITSNILRTPGYPKALSILICVFVAIIPLTKLPLNCRPLVTTADVILGVHEHQSHAAASHDSTDRQSAFIKAIIRGAVRVTVVLIHLLISVAIPAFDSVCAFLGAALCTLISIILPVSFYLKLYWDDISYRERFLLWSIMVVFSILGVIGTVWTFLPKSLVGA</sequence>
<protein>
    <submittedName>
        <fullName evidence="11">Solute carrier family 32 (Vesicular inhibitory amino acid transporter)</fullName>
    </submittedName>
</protein>
<feature type="transmembrane region" description="Helical" evidence="9">
    <location>
        <begin position="460"/>
        <end position="481"/>
    </location>
</feature>
<evidence type="ECO:0000259" key="10">
    <source>
        <dbReference type="Pfam" id="PF01490"/>
    </source>
</evidence>
<feature type="region of interest" description="Disordered" evidence="8">
    <location>
        <begin position="138"/>
        <end position="175"/>
    </location>
</feature>
<comment type="caution">
    <text evidence="11">The sequence shown here is derived from an EMBL/GenBank/DDBJ whole genome shotgun (WGS) entry which is preliminary data.</text>
</comment>
<evidence type="ECO:0000256" key="7">
    <source>
        <dbReference type="ARBA" id="ARBA00023136"/>
    </source>
</evidence>
<evidence type="ECO:0000313" key="12">
    <source>
        <dbReference type="Proteomes" id="UP000749293"/>
    </source>
</evidence>
<dbReference type="EMBL" id="JAANYQ010000017">
    <property type="protein sequence ID" value="KAF4120278.1"/>
    <property type="molecule type" value="Genomic_DNA"/>
</dbReference>
<dbReference type="GO" id="GO:0005774">
    <property type="term" value="C:vacuolar membrane"/>
    <property type="evidence" value="ECO:0007669"/>
    <property type="project" value="TreeGrafter"/>
</dbReference>
<dbReference type="InterPro" id="IPR013057">
    <property type="entry name" value="AA_transpt_TM"/>
</dbReference>
<dbReference type="OrthoDB" id="655540at2759"/>
<evidence type="ECO:0000256" key="9">
    <source>
        <dbReference type="SAM" id="Phobius"/>
    </source>
</evidence>
<feature type="transmembrane region" description="Helical" evidence="9">
    <location>
        <begin position="660"/>
        <end position="682"/>
    </location>
</feature>
<name>A0A9P4YNM5_9HYPO</name>
<feature type="transmembrane region" description="Helical" evidence="9">
    <location>
        <begin position="602"/>
        <end position="622"/>
    </location>
</feature>
<dbReference type="RefSeq" id="XP_035318930.1">
    <property type="nucleotide sequence ID" value="XM_035465055.1"/>
</dbReference>
<evidence type="ECO:0000313" key="11">
    <source>
        <dbReference type="EMBL" id="KAF4120278.1"/>
    </source>
</evidence>
<evidence type="ECO:0000256" key="2">
    <source>
        <dbReference type="ARBA" id="ARBA00008066"/>
    </source>
</evidence>
<keyword evidence="7 9" id="KW-0472">Membrane</keyword>
<accession>A0A9P4YNM5</accession>
<feature type="transmembrane region" description="Helical" evidence="9">
    <location>
        <begin position="628"/>
        <end position="648"/>
    </location>
</feature>